<dbReference type="EMBL" id="LR797094">
    <property type="protein sequence ID" value="CAB4186379.1"/>
    <property type="molecule type" value="Genomic_DNA"/>
</dbReference>
<evidence type="ECO:0000313" key="1">
    <source>
        <dbReference type="EMBL" id="CAB4186379.1"/>
    </source>
</evidence>
<gene>
    <name evidence="1" type="ORF">UFOVP1144_4</name>
</gene>
<protein>
    <submittedName>
        <fullName evidence="1">Uncharacterized protein</fullName>
    </submittedName>
</protein>
<accession>A0A6J5QP00</accession>
<organism evidence="1">
    <name type="scientific">uncultured Caudovirales phage</name>
    <dbReference type="NCBI Taxonomy" id="2100421"/>
    <lineage>
        <taxon>Viruses</taxon>
        <taxon>Duplodnaviria</taxon>
        <taxon>Heunggongvirae</taxon>
        <taxon>Uroviricota</taxon>
        <taxon>Caudoviricetes</taxon>
        <taxon>Peduoviridae</taxon>
        <taxon>Maltschvirus</taxon>
        <taxon>Maltschvirus maltsch</taxon>
    </lineage>
</organism>
<sequence>MTAWNPQPTVIINGVAHTSVSLWNVSIGYGRTSIWEQARASFANISILNTTGTDHGFDMNQVVIVKVKNSAGTDVTLFTGKITSVDNTIDASGSVATSAIQTITAVGPFADMSRKIIGGSAWPKEMDDVRMTRIFNDAGASIDVVDTPAIYEFMAVTPPVTDAYSLAASYATQAFGYIYETSGYEVGFANESHRFVDARDNGYLTIPKSYILWGGIASQKTLADITNAVSVTYRAGTEAADDLTSQATYGIVAASVNTELHNAADAQVQADRYVVLRAYPRTSLSSFTVQVDSNVVTDANRDKFLAMAMGEPIQISDLPIPIKNTTYRGFVEGYTFSINRYQMSLTLTTSDYSYSVTPTRWQDVPAALIWSAVGPTIQWDTYDD</sequence>
<reference evidence="1" key="1">
    <citation type="submission" date="2020-05" db="EMBL/GenBank/DDBJ databases">
        <authorList>
            <person name="Chiriac C."/>
            <person name="Salcher M."/>
            <person name="Ghai R."/>
            <person name="Kavagutti S V."/>
        </authorList>
    </citation>
    <scope>NUCLEOTIDE SEQUENCE</scope>
</reference>
<proteinExistence type="predicted"/>
<name>A0A6J5QP00_9CAUD</name>